<dbReference type="Gene3D" id="2.60.40.200">
    <property type="entry name" value="Superoxide dismutase, copper/zinc binding domain"/>
    <property type="match status" value="1"/>
</dbReference>
<dbReference type="GO" id="GO:0005507">
    <property type="term" value="F:copper ion binding"/>
    <property type="evidence" value="ECO:0007669"/>
    <property type="project" value="InterPro"/>
</dbReference>
<evidence type="ECO:0000256" key="16">
    <source>
        <dbReference type="SAM" id="MobiDB-lite"/>
    </source>
</evidence>
<keyword evidence="13" id="KW-1015">Disulfide bond</keyword>
<gene>
    <name evidence="18" type="ORF">CDD80_6759</name>
</gene>
<dbReference type="PROSITE" id="PS00332">
    <property type="entry name" value="SOD_CU_ZN_2"/>
    <property type="match status" value="1"/>
</dbReference>
<evidence type="ECO:0000256" key="8">
    <source>
        <dbReference type="ARBA" id="ARBA00022723"/>
    </source>
</evidence>
<dbReference type="STRING" id="2004952.A0A2C5ZH12"/>
<comment type="cofactor">
    <cofactor evidence="15">
        <name>Cu cation</name>
        <dbReference type="ChEBI" id="CHEBI:23378"/>
    </cofactor>
    <text evidence="15">Binds 1 copper ion per subunit.</text>
</comment>
<evidence type="ECO:0000256" key="7">
    <source>
        <dbReference type="ARBA" id="ARBA00022490"/>
    </source>
</evidence>
<comment type="subunit">
    <text evidence="4">Homodimer.</text>
</comment>
<feature type="compositionally biased region" description="Gly residues" evidence="16">
    <location>
        <begin position="156"/>
        <end position="167"/>
    </location>
</feature>
<dbReference type="EMBL" id="NJES01000077">
    <property type="protein sequence ID" value="PHH78491.1"/>
    <property type="molecule type" value="Genomic_DNA"/>
</dbReference>
<evidence type="ECO:0000256" key="13">
    <source>
        <dbReference type="ARBA" id="ARBA00023157"/>
    </source>
</evidence>
<proteinExistence type="inferred from homology"/>
<evidence type="ECO:0000256" key="2">
    <source>
        <dbReference type="ARBA" id="ARBA00004496"/>
    </source>
</evidence>
<evidence type="ECO:0000256" key="3">
    <source>
        <dbReference type="ARBA" id="ARBA00010457"/>
    </source>
</evidence>
<keyword evidence="8 15" id="KW-0479">Metal-binding</keyword>
<keyword evidence="12 15" id="KW-0186">Copper</keyword>
<dbReference type="InterPro" id="IPR036423">
    <property type="entry name" value="SOD-like_Cu/Zn_dom_sf"/>
</dbReference>
<dbReference type="GO" id="GO:0004784">
    <property type="term" value="F:superoxide dismutase activity"/>
    <property type="evidence" value="ECO:0007669"/>
    <property type="project" value="UniProtKB-EC"/>
</dbReference>
<comment type="catalytic activity">
    <reaction evidence="14 15">
        <text>2 superoxide + 2 H(+) = H2O2 + O2</text>
        <dbReference type="Rhea" id="RHEA:20696"/>
        <dbReference type="ChEBI" id="CHEBI:15378"/>
        <dbReference type="ChEBI" id="CHEBI:15379"/>
        <dbReference type="ChEBI" id="CHEBI:16240"/>
        <dbReference type="ChEBI" id="CHEBI:18421"/>
        <dbReference type="EC" id="1.15.1.1"/>
    </reaction>
</comment>
<accession>A0A2C5ZH12</accession>
<comment type="subcellular location">
    <subcellularLocation>
        <location evidence="2">Cytoplasm</location>
    </subcellularLocation>
</comment>
<reference evidence="18 19" key="1">
    <citation type="submission" date="2017-06" db="EMBL/GenBank/DDBJ databases">
        <title>Ant-infecting Ophiocordyceps genomes reveal a high diversity of potential behavioral manipulation genes and a possible major role for enterotoxins.</title>
        <authorList>
            <person name="De Bekker C."/>
            <person name="Evans H.C."/>
            <person name="Brachmann A."/>
            <person name="Hughes D.P."/>
        </authorList>
    </citation>
    <scope>NUCLEOTIDE SEQUENCE [LARGE SCALE GENOMIC DNA]</scope>
    <source>
        <strain evidence="18 19">Map16</strain>
    </source>
</reference>
<evidence type="ECO:0000256" key="9">
    <source>
        <dbReference type="ARBA" id="ARBA00022833"/>
    </source>
</evidence>
<name>A0A2C5ZH12_9HYPO</name>
<comment type="caution">
    <text evidence="18">The sequence shown here is derived from an EMBL/GenBank/DDBJ whole genome shotgun (WGS) entry which is preliminary data.</text>
</comment>
<keyword evidence="9 15" id="KW-0862">Zinc</keyword>
<sequence>MVNAISVFRGMAVGTITFQQHGDHVHVSGTLRGLTPGLHGFHIHEKGDTSQMCAGAGPHFNPFKQNHGAPSDHVRHVGDLGNIRADYDGIARVSIYDSTISLVDPTRNILNRAVVVHADKDDLGRGGQKESLTTGNSGSRVGCGVIVVDQSGYGQNEGNGGGYGQGENYGQKQDYDQSKGYEQNQAYGKSIGY</sequence>
<dbReference type="Proteomes" id="UP000226431">
    <property type="component" value="Unassembled WGS sequence"/>
</dbReference>
<dbReference type="SUPFAM" id="SSF49329">
    <property type="entry name" value="Cu,Zn superoxide dismutase-like"/>
    <property type="match status" value="1"/>
</dbReference>
<dbReference type="GO" id="GO:0005737">
    <property type="term" value="C:cytoplasm"/>
    <property type="evidence" value="ECO:0007669"/>
    <property type="project" value="UniProtKB-SubCell"/>
</dbReference>
<organism evidence="18 19">
    <name type="scientific">Ophiocordyceps camponoti-rufipedis</name>
    <dbReference type="NCBI Taxonomy" id="2004952"/>
    <lineage>
        <taxon>Eukaryota</taxon>
        <taxon>Fungi</taxon>
        <taxon>Dikarya</taxon>
        <taxon>Ascomycota</taxon>
        <taxon>Pezizomycotina</taxon>
        <taxon>Sordariomycetes</taxon>
        <taxon>Hypocreomycetidae</taxon>
        <taxon>Hypocreales</taxon>
        <taxon>Ophiocordycipitaceae</taxon>
        <taxon>Ophiocordyceps</taxon>
    </lineage>
</organism>
<evidence type="ECO:0000256" key="15">
    <source>
        <dbReference type="RuleBase" id="RU000393"/>
    </source>
</evidence>
<dbReference type="PROSITE" id="PS00087">
    <property type="entry name" value="SOD_CU_ZN_1"/>
    <property type="match status" value="1"/>
</dbReference>
<evidence type="ECO:0000256" key="11">
    <source>
        <dbReference type="ARBA" id="ARBA00023002"/>
    </source>
</evidence>
<evidence type="ECO:0000256" key="5">
    <source>
        <dbReference type="ARBA" id="ARBA00012682"/>
    </source>
</evidence>
<evidence type="ECO:0000256" key="14">
    <source>
        <dbReference type="ARBA" id="ARBA00049204"/>
    </source>
</evidence>
<comment type="cofactor">
    <cofactor evidence="15">
        <name>Zn(2+)</name>
        <dbReference type="ChEBI" id="CHEBI:29105"/>
    </cofactor>
    <text evidence="15">Binds 1 zinc ion per subunit.</text>
</comment>
<feature type="domain" description="Superoxide dismutase copper/zinc binding" evidence="17">
    <location>
        <begin position="13"/>
        <end position="146"/>
    </location>
</feature>
<dbReference type="InterPro" id="IPR024134">
    <property type="entry name" value="SOD_Cu/Zn_/chaperone"/>
</dbReference>
<protein>
    <recommendedName>
        <fullName evidence="6 15">Superoxide dismutase [Cu-Zn]</fullName>
        <ecNumber evidence="5 15">1.15.1.1</ecNumber>
    </recommendedName>
</protein>
<dbReference type="EC" id="1.15.1.1" evidence="5 15"/>
<evidence type="ECO:0000256" key="6">
    <source>
        <dbReference type="ARBA" id="ARBA00020928"/>
    </source>
</evidence>
<evidence type="ECO:0000256" key="10">
    <source>
        <dbReference type="ARBA" id="ARBA00022862"/>
    </source>
</evidence>
<dbReference type="PRINTS" id="PR00068">
    <property type="entry name" value="CUZNDISMTASE"/>
</dbReference>
<dbReference type="AlphaFoldDB" id="A0A2C5ZH12"/>
<evidence type="ECO:0000256" key="1">
    <source>
        <dbReference type="ARBA" id="ARBA00003917"/>
    </source>
</evidence>
<dbReference type="Pfam" id="PF00080">
    <property type="entry name" value="Sod_Cu"/>
    <property type="match status" value="1"/>
</dbReference>
<evidence type="ECO:0000313" key="18">
    <source>
        <dbReference type="EMBL" id="PHH78491.1"/>
    </source>
</evidence>
<dbReference type="CDD" id="cd00305">
    <property type="entry name" value="Cu-Zn_Superoxide_Dismutase"/>
    <property type="match status" value="1"/>
</dbReference>
<keyword evidence="10" id="KW-0049">Antioxidant</keyword>
<evidence type="ECO:0000259" key="17">
    <source>
        <dbReference type="Pfam" id="PF00080"/>
    </source>
</evidence>
<dbReference type="InterPro" id="IPR018152">
    <property type="entry name" value="SOD_Cu/Zn_BS"/>
</dbReference>
<dbReference type="FunFam" id="2.60.40.200:FF:000013">
    <property type="entry name" value="Superoxide dismutase [Cu-Zn]"/>
    <property type="match status" value="1"/>
</dbReference>
<dbReference type="InterPro" id="IPR001424">
    <property type="entry name" value="SOD_Cu_Zn_dom"/>
</dbReference>
<feature type="region of interest" description="Disordered" evidence="16">
    <location>
        <begin position="156"/>
        <end position="193"/>
    </location>
</feature>
<comment type="similarity">
    <text evidence="3 15">Belongs to the Cu-Zn superoxide dismutase family.</text>
</comment>
<dbReference type="OrthoDB" id="2015551at2759"/>
<comment type="function">
    <text evidence="1 15">Destroys radicals which are normally produced within the cells and which are toxic to biological systems.</text>
</comment>
<evidence type="ECO:0000256" key="4">
    <source>
        <dbReference type="ARBA" id="ARBA00011738"/>
    </source>
</evidence>
<evidence type="ECO:0000256" key="12">
    <source>
        <dbReference type="ARBA" id="ARBA00023008"/>
    </source>
</evidence>
<keyword evidence="7" id="KW-0963">Cytoplasm</keyword>
<evidence type="ECO:0000313" key="19">
    <source>
        <dbReference type="Proteomes" id="UP000226431"/>
    </source>
</evidence>
<keyword evidence="11 15" id="KW-0560">Oxidoreductase</keyword>
<keyword evidence="19" id="KW-1185">Reference proteome</keyword>
<dbReference type="PANTHER" id="PTHR10003">
    <property type="entry name" value="SUPEROXIDE DISMUTASE CU-ZN -RELATED"/>
    <property type="match status" value="1"/>
</dbReference>